<dbReference type="SUPFAM" id="SSF82771">
    <property type="entry name" value="GIY-YIG endonuclease"/>
    <property type="match status" value="1"/>
</dbReference>
<evidence type="ECO:0000313" key="4">
    <source>
        <dbReference type="Proteomes" id="UP000783287"/>
    </source>
</evidence>
<dbReference type="PANTHER" id="PTHR34477:SF1">
    <property type="entry name" value="UPF0213 PROTEIN YHBQ"/>
    <property type="match status" value="1"/>
</dbReference>
<dbReference type="PANTHER" id="PTHR34477">
    <property type="entry name" value="UPF0213 PROTEIN YHBQ"/>
    <property type="match status" value="1"/>
</dbReference>
<dbReference type="Gene3D" id="3.40.1440.10">
    <property type="entry name" value="GIY-YIG endonuclease"/>
    <property type="match status" value="1"/>
</dbReference>
<accession>A0A955RIG1</accession>
<evidence type="ECO:0000259" key="2">
    <source>
        <dbReference type="PROSITE" id="PS50164"/>
    </source>
</evidence>
<comment type="similarity">
    <text evidence="1">Belongs to the UPF0213 family.</text>
</comment>
<dbReference type="AlphaFoldDB" id="A0A955RIG1"/>
<evidence type="ECO:0000313" key="3">
    <source>
        <dbReference type="EMBL" id="MCA9382826.1"/>
    </source>
</evidence>
<dbReference type="EMBL" id="JAGQLK010000006">
    <property type="protein sequence ID" value="MCA9382826.1"/>
    <property type="molecule type" value="Genomic_DNA"/>
</dbReference>
<comment type="caution">
    <text evidence="3">The sequence shown here is derived from an EMBL/GenBank/DDBJ whole genome shotgun (WGS) entry which is preliminary data.</text>
</comment>
<dbReference type="InterPro" id="IPR035901">
    <property type="entry name" value="GIY-YIG_endonuc_sf"/>
</dbReference>
<organism evidence="3 4">
    <name type="scientific">Candidatus Dojkabacteria bacterium</name>
    <dbReference type="NCBI Taxonomy" id="2099670"/>
    <lineage>
        <taxon>Bacteria</taxon>
        <taxon>Candidatus Dojkabacteria</taxon>
    </lineage>
</organism>
<feature type="domain" description="GIY-YIG" evidence="2">
    <location>
        <begin position="1"/>
        <end position="79"/>
    </location>
</feature>
<proteinExistence type="inferred from homology"/>
<gene>
    <name evidence="3" type="ORF">KC909_00515</name>
</gene>
<dbReference type="PROSITE" id="PS50164">
    <property type="entry name" value="GIY_YIG"/>
    <property type="match status" value="1"/>
</dbReference>
<reference evidence="3" key="1">
    <citation type="submission" date="2020-04" db="EMBL/GenBank/DDBJ databases">
        <authorList>
            <person name="Zhang T."/>
        </authorList>
    </citation>
    <scope>NUCLEOTIDE SEQUENCE</scope>
    <source>
        <strain evidence="3">HKST-UBA14</strain>
    </source>
</reference>
<dbReference type="CDD" id="cd10449">
    <property type="entry name" value="GIY-YIG_SLX1_like"/>
    <property type="match status" value="1"/>
</dbReference>
<name>A0A955RIG1_9BACT</name>
<evidence type="ECO:0000256" key="1">
    <source>
        <dbReference type="ARBA" id="ARBA00007435"/>
    </source>
</evidence>
<dbReference type="InterPro" id="IPR050190">
    <property type="entry name" value="UPF0213_domain"/>
</dbReference>
<sequence>MCKTYILYNPEIDKYYIGSTRNLEVRLGEHNKSAHSSKYTRKQKGKWELVYSEEFDTIGDAIKRERQIKNWKSKAMISKLIRAVPT</sequence>
<reference evidence="3" key="2">
    <citation type="journal article" date="2021" name="Microbiome">
        <title>Successional dynamics and alternative stable states in a saline activated sludge microbial community over 9 years.</title>
        <authorList>
            <person name="Wang Y."/>
            <person name="Ye J."/>
            <person name="Ju F."/>
            <person name="Liu L."/>
            <person name="Boyd J.A."/>
            <person name="Deng Y."/>
            <person name="Parks D.H."/>
            <person name="Jiang X."/>
            <person name="Yin X."/>
            <person name="Woodcroft B.J."/>
            <person name="Tyson G.W."/>
            <person name="Hugenholtz P."/>
            <person name="Polz M.F."/>
            <person name="Zhang T."/>
        </authorList>
    </citation>
    <scope>NUCLEOTIDE SEQUENCE</scope>
    <source>
        <strain evidence="3">HKST-UBA14</strain>
    </source>
</reference>
<dbReference type="InterPro" id="IPR000305">
    <property type="entry name" value="GIY-YIG_endonuc"/>
</dbReference>
<dbReference type="Proteomes" id="UP000783287">
    <property type="component" value="Unassembled WGS sequence"/>
</dbReference>
<protein>
    <submittedName>
        <fullName evidence="3">GIY-YIG nuclease family protein</fullName>
    </submittedName>
</protein>
<dbReference type="Pfam" id="PF01541">
    <property type="entry name" value="GIY-YIG"/>
    <property type="match status" value="1"/>
</dbReference>